<name>A0AAV5U1E6_9BILA</name>
<evidence type="ECO:0000259" key="6">
    <source>
        <dbReference type="SMART" id="SM00653"/>
    </source>
</evidence>
<dbReference type="SUPFAM" id="SSF75689">
    <property type="entry name" value="Zinc-binding domain of translation initiation factor 2 beta"/>
    <property type="match status" value="1"/>
</dbReference>
<sequence>MADEDLELNLTKKKKTKKVIKLDDEEENAAPALVDDDGSELKLGKKKKKKTAVIEGEDENVAHKDGLGDLGIGRSNLIDASGPWADYSYEEMLTLVFDIMREKNPELAGEKKKFAMKPPEVGRAGSKKTAFVNFNEICKHMKRNPKHVLQFLMAELGTTGSIDGNNCLIVKGRFQQKHFESVLRKYIKEYVMCHTCKNTDTELTKDTRLFFLQCQSCGSRCSVAAIKSGFTAMVGKRAAARRAAEQTAGK</sequence>
<accession>A0AAV5U1E6</accession>
<dbReference type="GO" id="GO:0003729">
    <property type="term" value="F:mRNA binding"/>
    <property type="evidence" value="ECO:0007669"/>
    <property type="project" value="TreeGrafter"/>
</dbReference>
<evidence type="ECO:0000313" key="7">
    <source>
        <dbReference type="EMBL" id="GMT00691.1"/>
    </source>
</evidence>
<feature type="domain" description="Translation initiation factor IF2/IF5" evidence="6">
    <location>
        <begin position="111"/>
        <end position="220"/>
    </location>
</feature>
<dbReference type="InterPro" id="IPR002735">
    <property type="entry name" value="Transl_init_fac_IF2/IF5_dom"/>
</dbReference>
<evidence type="ECO:0000256" key="2">
    <source>
        <dbReference type="ARBA" id="ARBA00022540"/>
    </source>
</evidence>
<dbReference type="Proteomes" id="UP001432027">
    <property type="component" value="Unassembled WGS sequence"/>
</dbReference>
<proteinExistence type="inferred from homology"/>
<keyword evidence="2" id="KW-0396">Initiation factor</keyword>
<gene>
    <name evidence="7" type="ORF">PENTCL1PPCAC_22865</name>
</gene>
<dbReference type="SUPFAM" id="SSF100966">
    <property type="entry name" value="Translation initiation factor 2 beta, aIF2beta, N-terminal domain"/>
    <property type="match status" value="1"/>
</dbReference>
<comment type="caution">
    <text evidence="7">The sequence shown here is derived from an EMBL/GenBank/DDBJ whole genome shotgun (WGS) entry which is preliminary data.</text>
</comment>
<protein>
    <recommendedName>
        <fullName evidence="4">Eukaryotic translation initiation factor 2 subunit 2</fullName>
    </recommendedName>
    <alternativeName>
        <fullName evidence="5">Eukaryotic translation initiation factor 2 subunit beta</fullName>
    </alternativeName>
</protein>
<reference evidence="7" key="1">
    <citation type="submission" date="2023-10" db="EMBL/GenBank/DDBJ databases">
        <title>Genome assembly of Pristionchus species.</title>
        <authorList>
            <person name="Yoshida K."/>
            <person name="Sommer R.J."/>
        </authorList>
    </citation>
    <scope>NUCLEOTIDE SEQUENCE</scope>
    <source>
        <strain evidence="7">RS0144</strain>
    </source>
</reference>
<dbReference type="FunFam" id="3.30.30.170:FF:000001">
    <property type="entry name" value="Eukaryotic translation initiation factor 2 subunit"/>
    <property type="match status" value="1"/>
</dbReference>
<dbReference type="GO" id="GO:0003743">
    <property type="term" value="F:translation initiation factor activity"/>
    <property type="evidence" value="ECO:0007669"/>
    <property type="project" value="UniProtKB-KW"/>
</dbReference>
<comment type="similarity">
    <text evidence="1">Belongs to the eIF-2-beta/eIF-5 family.</text>
</comment>
<dbReference type="PANTHER" id="PTHR23001:SF3">
    <property type="entry name" value="EUKARYOTIC TRANSLATION INITIATION FACTOR 2 SUBUNIT 2"/>
    <property type="match status" value="1"/>
</dbReference>
<dbReference type="GO" id="GO:0031369">
    <property type="term" value="F:translation initiation factor binding"/>
    <property type="evidence" value="ECO:0007669"/>
    <property type="project" value="TreeGrafter"/>
</dbReference>
<dbReference type="Gene3D" id="3.30.30.170">
    <property type="match status" value="1"/>
</dbReference>
<evidence type="ECO:0000256" key="5">
    <source>
        <dbReference type="ARBA" id="ARBA00042452"/>
    </source>
</evidence>
<dbReference type="InterPro" id="IPR016190">
    <property type="entry name" value="Transl_init_fac_IF2/IF5_Zn-bd"/>
</dbReference>
<dbReference type="Pfam" id="PF01873">
    <property type="entry name" value="eIF-5_eIF-2B"/>
    <property type="match status" value="1"/>
</dbReference>
<dbReference type="InterPro" id="IPR016189">
    <property type="entry name" value="Transl_init_fac_IF2/IF5_N"/>
</dbReference>
<organism evidence="7 8">
    <name type="scientific">Pristionchus entomophagus</name>
    <dbReference type="NCBI Taxonomy" id="358040"/>
    <lineage>
        <taxon>Eukaryota</taxon>
        <taxon>Metazoa</taxon>
        <taxon>Ecdysozoa</taxon>
        <taxon>Nematoda</taxon>
        <taxon>Chromadorea</taxon>
        <taxon>Rhabditida</taxon>
        <taxon>Rhabditina</taxon>
        <taxon>Diplogasteromorpha</taxon>
        <taxon>Diplogasteroidea</taxon>
        <taxon>Neodiplogasteridae</taxon>
        <taxon>Pristionchus</taxon>
    </lineage>
</organism>
<dbReference type="GO" id="GO:0005850">
    <property type="term" value="C:eukaryotic translation initiation factor 2 complex"/>
    <property type="evidence" value="ECO:0007669"/>
    <property type="project" value="TreeGrafter"/>
</dbReference>
<dbReference type="AlphaFoldDB" id="A0AAV5U1E6"/>
<evidence type="ECO:0000256" key="4">
    <source>
        <dbReference type="ARBA" id="ARBA00040874"/>
    </source>
</evidence>
<evidence type="ECO:0000256" key="3">
    <source>
        <dbReference type="ARBA" id="ARBA00022917"/>
    </source>
</evidence>
<keyword evidence="8" id="KW-1185">Reference proteome</keyword>
<evidence type="ECO:0000256" key="1">
    <source>
        <dbReference type="ARBA" id="ARBA00010397"/>
    </source>
</evidence>
<dbReference type="PANTHER" id="PTHR23001">
    <property type="entry name" value="EUKARYOTIC TRANSLATION INITIATION FACTOR"/>
    <property type="match status" value="1"/>
</dbReference>
<dbReference type="SMART" id="SM00653">
    <property type="entry name" value="eIF2B_5"/>
    <property type="match status" value="1"/>
</dbReference>
<evidence type="ECO:0000313" key="8">
    <source>
        <dbReference type="Proteomes" id="UP001432027"/>
    </source>
</evidence>
<keyword evidence="3" id="KW-0648">Protein biosynthesis</keyword>
<dbReference type="InterPro" id="IPR045196">
    <property type="entry name" value="IF2/IF5"/>
</dbReference>
<dbReference type="GO" id="GO:0001731">
    <property type="term" value="P:formation of translation preinitiation complex"/>
    <property type="evidence" value="ECO:0007669"/>
    <property type="project" value="TreeGrafter"/>
</dbReference>
<dbReference type="EMBL" id="BTSX01000005">
    <property type="protein sequence ID" value="GMT00691.1"/>
    <property type="molecule type" value="Genomic_DNA"/>
</dbReference>